<dbReference type="Gene3D" id="1.20.1320.30">
    <property type="match status" value="1"/>
</dbReference>
<gene>
    <name evidence="6" type="ORF">AKJ41_04905</name>
</gene>
<evidence type="ECO:0000256" key="3">
    <source>
        <dbReference type="ARBA" id="ARBA00022806"/>
    </source>
</evidence>
<evidence type="ECO:0000256" key="4">
    <source>
        <dbReference type="ARBA" id="ARBA00022840"/>
    </source>
</evidence>
<dbReference type="InterPro" id="IPR001650">
    <property type="entry name" value="Helicase_C-like"/>
</dbReference>
<dbReference type="PANTHER" id="PTHR14025:SF20">
    <property type="entry name" value="FANCONI ANEMIA GROUP M PROTEIN"/>
    <property type="match status" value="1"/>
</dbReference>
<keyword evidence="7" id="KW-1185">Reference proteome</keyword>
<dbReference type="SUPFAM" id="SSF52540">
    <property type="entry name" value="P-loop containing nucleoside triphosphate hydrolases"/>
    <property type="match status" value="1"/>
</dbReference>
<dbReference type="Pfam" id="PF00271">
    <property type="entry name" value="Helicase_C"/>
    <property type="match status" value="1"/>
</dbReference>
<feature type="domain" description="Helicase C-terminal" evidence="5">
    <location>
        <begin position="38"/>
        <end position="164"/>
    </location>
</feature>
<dbReference type="GO" id="GO:0016787">
    <property type="term" value="F:hydrolase activity"/>
    <property type="evidence" value="ECO:0007669"/>
    <property type="project" value="UniProtKB-KW"/>
</dbReference>
<dbReference type="InterPro" id="IPR027417">
    <property type="entry name" value="P-loop_NTPase"/>
</dbReference>
<organism evidence="6 7">
    <name type="scientific">candidate division MSBL1 archaeon SCGC-AAA259O05</name>
    <dbReference type="NCBI Taxonomy" id="1698271"/>
    <lineage>
        <taxon>Archaea</taxon>
        <taxon>Methanobacteriati</taxon>
        <taxon>Methanobacteriota</taxon>
        <taxon>candidate division MSBL1</taxon>
    </lineage>
</organism>
<dbReference type="GO" id="GO:0005524">
    <property type="term" value="F:ATP binding"/>
    <property type="evidence" value="ECO:0007669"/>
    <property type="project" value="UniProtKB-KW"/>
</dbReference>
<dbReference type="AlphaFoldDB" id="A0A133V013"/>
<name>A0A133V013_9EURY</name>
<dbReference type="SMART" id="SM00490">
    <property type="entry name" value="HELICc"/>
    <property type="match status" value="1"/>
</dbReference>
<sequence>MRNLEDEDTRASSLFLNHDETKKLRKLMKGVEGSHNPKLEKVVEILQRHFCGRPRGRAMVFAEYRDTVDFLTEKLNEYPNMAVGKFIGQAGSEGMTQKEQKKTLERFERAEFDVLVSTSIGEEGIDVPSTSLVVFYEPVPQPLEEYRGREEPRGTAGRARSRCW</sequence>
<evidence type="ECO:0000256" key="2">
    <source>
        <dbReference type="ARBA" id="ARBA00022801"/>
    </source>
</evidence>
<dbReference type="Proteomes" id="UP000070344">
    <property type="component" value="Unassembled WGS sequence"/>
</dbReference>
<comment type="caution">
    <text evidence="6">The sequence shown here is derived from an EMBL/GenBank/DDBJ whole genome shotgun (WGS) entry which is preliminary data.</text>
</comment>
<dbReference type="PROSITE" id="PS51194">
    <property type="entry name" value="HELICASE_CTER"/>
    <property type="match status" value="1"/>
</dbReference>
<accession>A0A133V013</accession>
<evidence type="ECO:0000313" key="6">
    <source>
        <dbReference type="EMBL" id="KXA99773.1"/>
    </source>
</evidence>
<dbReference type="GO" id="GO:0004386">
    <property type="term" value="F:helicase activity"/>
    <property type="evidence" value="ECO:0007669"/>
    <property type="project" value="UniProtKB-KW"/>
</dbReference>
<dbReference type="EMBL" id="LHXV01000069">
    <property type="protein sequence ID" value="KXA99773.1"/>
    <property type="molecule type" value="Genomic_DNA"/>
</dbReference>
<keyword evidence="1" id="KW-0547">Nucleotide-binding</keyword>
<proteinExistence type="predicted"/>
<evidence type="ECO:0000256" key="1">
    <source>
        <dbReference type="ARBA" id="ARBA00022741"/>
    </source>
</evidence>
<protein>
    <recommendedName>
        <fullName evidence="5">Helicase C-terminal domain-containing protein</fullName>
    </recommendedName>
</protein>
<keyword evidence="2" id="KW-0378">Hydrolase</keyword>
<dbReference type="PANTHER" id="PTHR14025">
    <property type="entry name" value="FANCONI ANEMIA GROUP M FANCM FAMILY MEMBER"/>
    <property type="match status" value="1"/>
</dbReference>
<dbReference type="Gene3D" id="3.40.50.300">
    <property type="entry name" value="P-loop containing nucleotide triphosphate hydrolases"/>
    <property type="match status" value="1"/>
</dbReference>
<evidence type="ECO:0000313" key="7">
    <source>
        <dbReference type="Proteomes" id="UP000070344"/>
    </source>
</evidence>
<keyword evidence="3" id="KW-0347">Helicase</keyword>
<reference evidence="6 7" key="1">
    <citation type="journal article" date="2016" name="Sci. Rep.">
        <title>Metabolic traits of an uncultured archaeal lineage -MSBL1- from brine pools of the Red Sea.</title>
        <authorList>
            <person name="Mwirichia R."/>
            <person name="Alam I."/>
            <person name="Rashid M."/>
            <person name="Vinu M."/>
            <person name="Ba-Alawi W."/>
            <person name="Anthony Kamau A."/>
            <person name="Kamanda Ngugi D."/>
            <person name="Goker M."/>
            <person name="Klenk H.P."/>
            <person name="Bajic V."/>
            <person name="Stingl U."/>
        </authorList>
    </citation>
    <scope>NUCLEOTIDE SEQUENCE [LARGE SCALE GENOMIC DNA]</scope>
    <source>
        <strain evidence="6">SCGC-AAA259O05</strain>
    </source>
</reference>
<keyword evidence="4" id="KW-0067">ATP-binding</keyword>
<evidence type="ECO:0000259" key="5">
    <source>
        <dbReference type="PROSITE" id="PS51194"/>
    </source>
</evidence>